<dbReference type="RefSeq" id="XP_959738.2">
    <property type="nucleotide sequence ID" value="XM_954645.2"/>
</dbReference>
<dbReference type="GeneID" id="3875876"/>
<organism evidence="3 4">
    <name type="scientific">Neurospora crassa (strain ATCC 24698 / 74-OR23-1A / CBS 708.71 / DSM 1257 / FGSC 987)</name>
    <dbReference type="NCBI Taxonomy" id="367110"/>
    <lineage>
        <taxon>Eukaryota</taxon>
        <taxon>Fungi</taxon>
        <taxon>Dikarya</taxon>
        <taxon>Ascomycota</taxon>
        <taxon>Pezizomycotina</taxon>
        <taxon>Sordariomycetes</taxon>
        <taxon>Sordariomycetidae</taxon>
        <taxon>Sordariales</taxon>
        <taxon>Sordariaceae</taxon>
        <taxon>Neurospora</taxon>
    </lineage>
</organism>
<dbReference type="EMBL" id="CM002242">
    <property type="protein sequence ID" value="EAA30502.2"/>
    <property type="molecule type" value="Genomic_DNA"/>
</dbReference>
<proteinExistence type="predicted"/>
<dbReference type="VEuPathDB" id="FungiDB:NCU05763"/>
<dbReference type="KEGG" id="ncr:NCU05763"/>
<feature type="compositionally biased region" description="Polar residues" evidence="1">
    <location>
        <begin position="36"/>
        <end position="46"/>
    </location>
</feature>
<accession>Q7S4R0</accession>
<name>Q7S4R0_NEUCR</name>
<dbReference type="Proteomes" id="UP000001805">
    <property type="component" value="Chromosome 7, Linkage Group VII"/>
</dbReference>
<evidence type="ECO:0000313" key="4">
    <source>
        <dbReference type="Proteomes" id="UP000001805"/>
    </source>
</evidence>
<feature type="region of interest" description="Disordered" evidence="1">
    <location>
        <begin position="22"/>
        <end position="46"/>
    </location>
</feature>
<dbReference type="PaxDb" id="5141-EFNCRP00000005706"/>
<keyword evidence="2" id="KW-0732">Signal</keyword>
<evidence type="ECO:0000313" key="3">
    <source>
        <dbReference type="EMBL" id="EAA30502.2"/>
    </source>
</evidence>
<dbReference type="HOGENOM" id="CLU_2961339_0_0_1"/>
<reference evidence="3 4" key="1">
    <citation type="journal article" date="2003" name="Nature">
        <title>The genome sequence of the filamentous fungus Neurospora crassa.</title>
        <authorList>
            <person name="Galagan J.E."/>
            <person name="Calvo S.E."/>
            <person name="Borkovich K.A."/>
            <person name="Selker E.U."/>
            <person name="Read N.D."/>
            <person name="Jaffe D."/>
            <person name="FitzHugh W."/>
            <person name="Ma L.J."/>
            <person name="Smirnov S."/>
            <person name="Purcell S."/>
            <person name="Rehman B."/>
            <person name="Elkins T."/>
            <person name="Engels R."/>
            <person name="Wang S."/>
            <person name="Nielsen C.B."/>
            <person name="Butler J."/>
            <person name="Endrizzi M."/>
            <person name="Qui D."/>
            <person name="Ianakiev P."/>
            <person name="Bell-Pedersen D."/>
            <person name="Nelson M.A."/>
            <person name="Werner-Washburne M."/>
            <person name="Selitrennikoff C.P."/>
            <person name="Kinsey J.A."/>
            <person name="Braun E.L."/>
            <person name="Zelter A."/>
            <person name="Schulte U."/>
            <person name="Kothe G.O."/>
            <person name="Jedd G."/>
            <person name="Mewes W."/>
            <person name="Staben C."/>
            <person name="Marcotte E."/>
            <person name="Greenberg D."/>
            <person name="Roy A."/>
            <person name="Foley K."/>
            <person name="Naylor J."/>
            <person name="Stange-Thomann N."/>
            <person name="Barrett R."/>
            <person name="Gnerre S."/>
            <person name="Kamal M."/>
            <person name="Kamvysselis M."/>
            <person name="Mauceli E."/>
            <person name="Bielke C."/>
            <person name="Rudd S."/>
            <person name="Frishman D."/>
            <person name="Krystofova S."/>
            <person name="Rasmussen C."/>
            <person name="Metzenberg R.L."/>
            <person name="Perkins D.D."/>
            <person name="Kroken S."/>
            <person name="Cogoni C."/>
            <person name="Macino G."/>
            <person name="Catcheside D."/>
            <person name="Li W."/>
            <person name="Pratt R.J."/>
            <person name="Osmani S.A."/>
            <person name="DeSouza C.P."/>
            <person name="Glass L."/>
            <person name="Orbach M.J."/>
            <person name="Berglund J.A."/>
            <person name="Voelker R."/>
            <person name="Yarden O."/>
            <person name="Plamann M."/>
            <person name="Seiler S."/>
            <person name="Dunlap J."/>
            <person name="Radford A."/>
            <person name="Aramayo R."/>
            <person name="Natvig D.O."/>
            <person name="Alex L.A."/>
            <person name="Mannhaupt G."/>
            <person name="Ebbole D.J."/>
            <person name="Freitag M."/>
            <person name="Paulsen I."/>
            <person name="Sachs M.S."/>
            <person name="Lander E.S."/>
            <person name="Nusbaum C."/>
            <person name="Birren B."/>
        </authorList>
    </citation>
    <scope>NUCLEOTIDE SEQUENCE [LARGE SCALE GENOMIC DNA]</scope>
    <source>
        <strain evidence="4">ATCC 24698 / 74-OR23-1A / CBS 708.71 / DSM 1257 / FGSC 987</strain>
    </source>
</reference>
<evidence type="ECO:0000256" key="2">
    <source>
        <dbReference type="SAM" id="SignalP"/>
    </source>
</evidence>
<feature type="chain" id="PRO_5004292582" evidence="2">
    <location>
        <begin position="20"/>
        <end position="46"/>
    </location>
</feature>
<evidence type="ECO:0000256" key="1">
    <source>
        <dbReference type="SAM" id="MobiDB-lite"/>
    </source>
</evidence>
<feature type="signal peptide" evidence="2">
    <location>
        <begin position="1"/>
        <end position="19"/>
    </location>
</feature>
<gene>
    <name evidence="3" type="ORF">NCU05763</name>
</gene>
<sequence>MKNLAALVVAVLLLPFATALPTPNPVRADGLVPQELQDSAQPSGLA</sequence>
<dbReference type="InParanoid" id="Q7S4R0"/>
<dbReference type="AlphaFoldDB" id="Q7S4R0"/>
<keyword evidence="4" id="KW-1185">Reference proteome</keyword>
<protein>
    <submittedName>
        <fullName evidence="3">Uncharacterized protein</fullName>
    </submittedName>
</protein>